<dbReference type="EMBL" id="UGPW01000001">
    <property type="protein sequence ID" value="STY86745.1"/>
    <property type="molecule type" value="Genomic_DNA"/>
</dbReference>
<keyword evidence="7" id="KW-1185">Reference proteome</keyword>
<dbReference type="KEGG" id="moi:MOVS_03525"/>
<keyword evidence="2" id="KW-0812">Transmembrane</keyword>
<dbReference type="PANTHER" id="PTHR30069">
    <property type="entry name" value="TONB-DEPENDENT OUTER MEMBRANE RECEPTOR"/>
    <property type="match status" value="1"/>
</dbReference>
<dbReference type="InterPro" id="IPR039426">
    <property type="entry name" value="TonB-dep_rcpt-like"/>
</dbReference>
<dbReference type="GO" id="GO:0009279">
    <property type="term" value="C:cell outer membrane"/>
    <property type="evidence" value="ECO:0007669"/>
    <property type="project" value="UniProtKB-SubCell"/>
</dbReference>
<accession>A0A378PIZ9</accession>
<dbReference type="AlphaFoldDB" id="A0A378PIZ9"/>
<sequence length="208" mass="22143">MAQHTPFPKTNKVLLALIIPAMMAYGTQSTAQDTNEPGVTLDTLNVTVNAKPREKVGEEIITRRELDEQNIQNAHDLVRYNTEVDVAEVGRYGNKGFAIRGVDGNRVAMNIDGVALPEIESNELFSPYGDIYEGRFNPDVEMMGSVSVTAGADSIVSGSGAVGGPVAYKTKEPASMVTGDGNLGGYAKVGYTAKNEELLTAVGLEGME</sequence>
<dbReference type="Proteomes" id="UP000255102">
    <property type="component" value="Unassembled WGS sequence"/>
</dbReference>
<comment type="subcellular location">
    <subcellularLocation>
        <location evidence="2">Cell outer membrane</location>
        <topology evidence="2">Multi-pass membrane protein</topology>
    </subcellularLocation>
</comment>
<evidence type="ECO:0000313" key="6">
    <source>
        <dbReference type="EMBL" id="STY86745.1"/>
    </source>
</evidence>
<dbReference type="Proteomes" id="UP000076765">
    <property type="component" value="Chromosome"/>
</dbReference>
<dbReference type="Pfam" id="PF07715">
    <property type="entry name" value="Plug"/>
    <property type="match status" value="1"/>
</dbReference>
<dbReference type="STRING" id="29433.MOVS_03525"/>
<protein>
    <submittedName>
        <fullName evidence="6">Probable hemoglobin and hemoglobin-haptoglobin-binding protein 2</fullName>
    </submittedName>
</protein>
<evidence type="ECO:0000313" key="8">
    <source>
        <dbReference type="Proteomes" id="UP000255102"/>
    </source>
</evidence>
<proteinExistence type="inferred from homology"/>
<reference evidence="6 8" key="2">
    <citation type="submission" date="2018-06" db="EMBL/GenBank/DDBJ databases">
        <authorList>
            <consortium name="Pathogen Informatics"/>
            <person name="Doyle S."/>
        </authorList>
    </citation>
    <scope>NUCLEOTIDE SEQUENCE [LARGE SCALE GENOMIC DNA]</scope>
    <source>
        <strain evidence="6 8">NCTC11227</strain>
    </source>
</reference>
<dbReference type="InterPro" id="IPR037066">
    <property type="entry name" value="Plug_dom_sf"/>
</dbReference>
<keyword evidence="2" id="KW-0472">Membrane</keyword>
<dbReference type="PROSITE" id="PS52016">
    <property type="entry name" value="TONB_DEPENDENT_REC_3"/>
    <property type="match status" value="1"/>
</dbReference>
<keyword evidence="2" id="KW-1134">Transmembrane beta strand</keyword>
<dbReference type="Gene3D" id="2.170.130.10">
    <property type="entry name" value="TonB-dependent receptor, plug domain"/>
    <property type="match status" value="1"/>
</dbReference>
<feature type="signal peptide" evidence="3">
    <location>
        <begin position="1"/>
        <end position="31"/>
    </location>
</feature>
<dbReference type="GO" id="GO:0015344">
    <property type="term" value="F:siderophore uptake transmembrane transporter activity"/>
    <property type="evidence" value="ECO:0007669"/>
    <property type="project" value="TreeGrafter"/>
</dbReference>
<evidence type="ECO:0000256" key="2">
    <source>
        <dbReference type="PROSITE-ProRule" id="PRU01360"/>
    </source>
</evidence>
<evidence type="ECO:0000313" key="5">
    <source>
        <dbReference type="EMBL" id="ANB91208.1"/>
    </source>
</evidence>
<dbReference type="GO" id="GO:0044718">
    <property type="term" value="P:siderophore transmembrane transport"/>
    <property type="evidence" value="ECO:0007669"/>
    <property type="project" value="TreeGrafter"/>
</dbReference>
<reference evidence="5 7" key="1">
    <citation type="submission" date="2015-04" db="EMBL/GenBank/DDBJ databases">
        <authorList>
            <person name="Calcutt M.J."/>
            <person name="Foecking M.F."/>
        </authorList>
    </citation>
    <scope>NUCLEOTIDE SEQUENCE [LARGE SCALE GENOMIC DNA]</scope>
    <source>
        <strain evidence="5 7">199/55</strain>
    </source>
</reference>
<feature type="chain" id="PRO_5016582109" evidence="3">
    <location>
        <begin position="32"/>
        <end position="208"/>
    </location>
</feature>
<keyword evidence="2" id="KW-0998">Cell outer membrane</keyword>
<dbReference type="SUPFAM" id="SSF56935">
    <property type="entry name" value="Porins"/>
    <property type="match status" value="1"/>
</dbReference>
<evidence type="ECO:0000256" key="1">
    <source>
        <dbReference type="ARBA" id="ARBA00022729"/>
    </source>
</evidence>
<keyword evidence="1 3" id="KW-0732">Signal</keyword>
<feature type="domain" description="TonB-dependent receptor plug" evidence="4">
    <location>
        <begin position="59"/>
        <end position="164"/>
    </location>
</feature>
<dbReference type="EMBL" id="CP011158">
    <property type="protein sequence ID" value="ANB91208.1"/>
    <property type="molecule type" value="Genomic_DNA"/>
</dbReference>
<evidence type="ECO:0000256" key="3">
    <source>
        <dbReference type="SAM" id="SignalP"/>
    </source>
</evidence>
<comment type="similarity">
    <text evidence="2">Belongs to the TonB-dependent receptor family.</text>
</comment>
<gene>
    <name evidence="5" type="ORF">MOVS_03525</name>
    <name evidence="6" type="ORF">NCTC11227_00737</name>
</gene>
<name>A0A378PIZ9_9GAMM</name>
<dbReference type="RefSeq" id="WP_063513787.1">
    <property type="nucleotide sequence ID" value="NZ_CP011158.1"/>
</dbReference>
<evidence type="ECO:0000313" key="7">
    <source>
        <dbReference type="Proteomes" id="UP000076765"/>
    </source>
</evidence>
<organism evidence="6 8">
    <name type="scientific">Moraxella ovis</name>
    <dbReference type="NCBI Taxonomy" id="29433"/>
    <lineage>
        <taxon>Bacteria</taxon>
        <taxon>Pseudomonadati</taxon>
        <taxon>Pseudomonadota</taxon>
        <taxon>Gammaproteobacteria</taxon>
        <taxon>Moraxellales</taxon>
        <taxon>Moraxellaceae</taxon>
        <taxon>Moraxella</taxon>
    </lineage>
</organism>
<keyword evidence="2" id="KW-0813">Transport</keyword>
<dbReference type="InterPro" id="IPR012910">
    <property type="entry name" value="Plug_dom"/>
</dbReference>
<dbReference type="PANTHER" id="PTHR30069:SF29">
    <property type="entry name" value="HEMOGLOBIN AND HEMOGLOBIN-HAPTOGLOBIN-BINDING PROTEIN 1-RELATED"/>
    <property type="match status" value="1"/>
</dbReference>
<evidence type="ECO:0000259" key="4">
    <source>
        <dbReference type="Pfam" id="PF07715"/>
    </source>
</evidence>